<dbReference type="EMBL" id="FOXI01000010">
    <property type="protein sequence ID" value="SFP85926.1"/>
    <property type="molecule type" value="Genomic_DNA"/>
</dbReference>
<keyword evidence="3" id="KW-1185">Reference proteome</keyword>
<dbReference type="InterPro" id="IPR001763">
    <property type="entry name" value="Rhodanese-like_dom"/>
</dbReference>
<gene>
    <name evidence="2" type="ORF">SAMN05216277_11066</name>
</gene>
<dbReference type="Gene3D" id="3.40.250.10">
    <property type="entry name" value="Rhodanese-like domain"/>
    <property type="match status" value="1"/>
</dbReference>
<dbReference type="Pfam" id="PF00581">
    <property type="entry name" value="Rhodanese"/>
    <property type="match status" value="1"/>
</dbReference>
<dbReference type="Proteomes" id="UP000183769">
    <property type="component" value="Unassembled WGS sequence"/>
</dbReference>
<dbReference type="AlphaFoldDB" id="A0A1I5TUD7"/>
<evidence type="ECO:0000259" key="1">
    <source>
        <dbReference type="PROSITE" id="PS50206"/>
    </source>
</evidence>
<proteinExistence type="predicted"/>
<organism evidence="2 3">
    <name type="scientific">Halolamina pelagica</name>
    <dbReference type="NCBI Taxonomy" id="699431"/>
    <lineage>
        <taxon>Archaea</taxon>
        <taxon>Methanobacteriati</taxon>
        <taxon>Methanobacteriota</taxon>
        <taxon>Stenosarchaea group</taxon>
        <taxon>Halobacteria</taxon>
        <taxon>Halobacteriales</taxon>
        <taxon>Haloferacaceae</taxon>
    </lineage>
</organism>
<dbReference type="InterPro" id="IPR036873">
    <property type="entry name" value="Rhodanese-like_dom_sf"/>
</dbReference>
<accession>A0A1I5TUD7</accession>
<evidence type="ECO:0000313" key="2">
    <source>
        <dbReference type="EMBL" id="SFP85926.1"/>
    </source>
</evidence>
<dbReference type="CDD" id="cd00158">
    <property type="entry name" value="RHOD"/>
    <property type="match status" value="1"/>
</dbReference>
<dbReference type="PROSITE" id="PS50206">
    <property type="entry name" value="RHODANESE_3"/>
    <property type="match status" value="1"/>
</dbReference>
<feature type="domain" description="Rhodanese" evidence="1">
    <location>
        <begin position="4"/>
        <end position="72"/>
    </location>
</feature>
<sequence length="82" mass="8689">MRDAVNVPYDLDGGSSEEQLNGVNALVDGRPVVAICGSGISSTPFAFDLEEHGYDDVSVVTGGMEDWSKLSEVVPIETSNSR</sequence>
<name>A0A1I5TUD7_9EURY</name>
<reference evidence="3" key="1">
    <citation type="submission" date="2016-10" db="EMBL/GenBank/DDBJ databases">
        <authorList>
            <person name="Varghese N."/>
            <person name="Submissions S."/>
        </authorList>
    </citation>
    <scope>NUCLEOTIDE SEQUENCE [LARGE SCALE GENOMIC DNA]</scope>
    <source>
        <strain evidence="3">CGMCC 1.10329</strain>
    </source>
</reference>
<evidence type="ECO:0000313" key="3">
    <source>
        <dbReference type="Proteomes" id="UP000183769"/>
    </source>
</evidence>
<protein>
    <submittedName>
        <fullName evidence="2">Rhodanese-like domain-containing protein</fullName>
    </submittedName>
</protein>
<dbReference type="SUPFAM" id="SSF52821">
    <property type="entry name" value="Rhodanese/Cell cycle control phosphatase"/>
    <property type="match status" value="1"/>
</dbReference>